<dbReference type="Gene3D" id="2.160.20.10">
    <property type="entry name" value="Single-stranded right-handed beta-helix, Pectin lyase-like"/>
    <property type="match status" value="1"/>
</dbReference>
<keyword evidence="5" id="KW-1185">Reference proteome</keyword>
<dbReference type="Pfam" id="PF13927">
    <property type="entry name" value="Ig_3"/>
    <property type="match status" value="1"/>
</dbReference>
<dbReference type="Gene3D" id="2.60.40.10">
    <property type="entry name" value="Immunoglobulins"/>
    <property type="match status" value="2"/>
</dbReference>
<protein>
    <recommendedName>
        <fullName evidence="3">Ig-like domain-containing protein</fullName>
    </recommendedName>
</protein>
<evidence type="ECO:0000313" key="5">
    <source>
        <dbReference type="Proteomes" id="UP000244896"/>
    </source>
</evidence>
<dbReference type="Proteomes" id="UP000244896">
    <property type="component" value="Chromosome"/>
</dbReference>
<evidence type="ECO:0000313" key="4">
    <source>
        <dbReference type="EMBL" id="AWI09780.1"/>
    </source>
</evidence>
<sequence>MGGTYGSGSGANTITLEDTTIRAIEAGIVFNWIATTATTGDATLLNTDVTTTLDHSPVFQQIGGWVSITVTGGSLSTAGADSPIIRLASQNNNTASTRSTVILKNTVLTSGSATAIDLNMDADDPGGILTPVSTIDGDYFDIIVQSSTVSGKVAATRIATGGSHEVPRSGNTKFFIFDSTFSGGIMMVSGSGYRETSGNLLTLTASNAVFDGGMIITGTEAAQRSNQAILYVYDSSWTGDIELTNRGNLVLQFSNTPIDGGFILSGSTNTYIDLINSSVTGGISIDGTATLQNRYGLDINNRRAAVHNSVITGGFSLAGASTIDLPFSGNTVVSGGITTTGSSTGVFRLEQGSSINGGITLSGTSSVSIVLYSGGQLTGDLVVNERATLSLSTFANNIPIYLNGGFTLGGTWRISEKTALEGGLTLSGSLGTISIANAGTDSLVLTNGMTGKGRLDIESIDYSNIGKTEIRIIHDKTGTLPPDAFVLAQPIDYGLVAYDIANRPDGVFLVNVARKAVAQLLKDQLEAPGVATITVDDNVPLSLVGGATVASGKTIVGASHNSGIIGSLTIPENANGIVILGINFTDGTLAINGAVDVEITHCTFTDTPVIITDGADNITFSWNKFTAMTGGGSAMTISNAGAGTGILLHNNLWSDGLKTDMPSATNARAYMFNNYFTPTDNSSATSAGADAQILSINNIYQNTINPLAKQSTGLLRASGNFTTATSGSNPSATGDDTVFVPAYSHVMQPAGIGTPLSATVLANLITAYAGNTAGKYSHTPVMTNGTASISASVSGNASSKTNTSAHVPTSGGFTLTANASGFTPSTRQWYRDNFAITGATAATHTVTNASAATHAGAYTVAMTTSDGEIVTSGAFTVTVGALAAPVITTHPVSKTINVGGSATLSAVATGNNLTYQWRKGGVNISGATGSSHTISNAQQSHAGSYAVIVANASGTVTSNAATLIVNTSGNDNSGGGGGGGAPSLLYLGVFAILGALRLRAQRG</sequence>
<name>A0A2U8E4N7_9BACT</name>
<dbReference type="PROSITE" id="PS50835">
    <property type="entry name" value="IG_LIKE"/>
    <property type="match status" value="1"/>
</dbReference>
<dbReference type="EMBL" id="CP023004">
    <property type="protein sequence ID" value="AWI09780.1"/>
    <property type="molecule type" value="Genomic_DNA"/>
</dbReference>
<evidence type="ECO:0000256" key="1">
    <source>
        <dbReference type="ARBA" id="ARBA00022737"/>
    </source>
</evidence>
<dbReference type="PANTHER" id="PTHR44170:SF6">
    <property type="entry name" value="CONTACTIN"/>
    <property type="match status" value="1"/>
</dbReference>
<accession>A0A2U8E4N7</accession>
<dbReference type="InterPro" id="IPR036179">
    <property type="entry name" value="Ig-like_dom_sf"/>
</dbReference>
<dbReference type="PANTHER" id="PTHR44170">
    <property type="entry name" value="PROTEIN SIDEKICK"/>
    <property type="match status" value="1"/>
</dbReference>
<keyword evidence="1" id="KW-0677">Repeat</keyword>
<evidence type="ECO:0000256" key="2">
    <source>
        <dbReference type="ARBA" id="ARBA00023157"/>
    </source>
</evidence>
<dbReference type="SUPFAM" id="SSF51126">
    <property type="entry name" value="Pectin lyase-like"/>
    <property type="match status" value="2"/>
</dbReference>
<gene>
    <name evidence="4" type="ORF">CKA38_11435</name>
</gene>
<dbReference type="GO" id="GO:0098609">
    <property type="term" value="P:cell-cell adhesion"/>
    <property type="evidence" value="ECO:0007669"/>
    <property type="project" value="TreeGrafter"/>
</dbReference>
<dbReference type="SUPFAM" id="SSF48726">
    <property type="entry name" value="Immunoglobulin"/>
    <property type="match status" value="2"/>
</dbReference>
<dbReference type="SMART" id="SM00409">
    <property type="entry name" value="IG"/>
    <property type="match status" value="1"/>
</dbReference>
<dbReference type="InterPro" id="IPR003599">
    <property type="entry name" value="Ig_sub"/>
</dbReference>
<dbReference type="KEGG" id="elut:CKA38_11435"/>
<reference evidence="4 5" key="1">
    <citation type="journal article" date="2018" name="Syst. Appl. Microbiol.">
        <title>Ereboglobus luteus gen. nov. sp. nov. from cockroach guts, and new insights into the oxygen relationship of the genera Opitutus and Didymococcus (Verrucomicrobia: Opitutaceae).</title>
        <authorList>
            <person name="Tegtmeier D."/>
            <person name="Belitz A."/>
            <person name="Radek R."/>
            <person name="Heimerl T."/>
            <person name="Brune A."/>
        </authorList>
    </citation>
    <scope>NUCLEOTIDE SEQUENCE [LARGE SCALE GENOMIC DNA]</scope>
    <source>
        <strain evidence="4 5">Ho45</strain>
    </source>
</reference>
<feature type="domain" description="Ig-like" evidence="3">
    <location>
        <begin position="885"/>
        <end position="964"/>
    </location>
</feature>
<dbReference type="OrthoDB" id="9804661at2"/>
<dbReference type="InterPro" id="IPR007110">
    <property type="entry name" value="Ig-like_dom"/>
</dbReference>
<dbReference type="InterPro" id="IPR013783">
    <property type="entry name" value="Ig-like_fold"/>
</dbReference>
<dbReference type="InterPro" id="IPR012334">
    <property type="entry name" value="Pectin_lyas_fold"/>
</dbReference>
<keyword evidence="2" id="KW-1015">Disulfide bond</keyword>
<dbReference type="RefSeq" id="WP_108825594.1">
    <property type="nucleotide sequence ID" value="NZ_CP023004.1"/>
</dbReference>
<dbReference type="GO" id="GO:0016020">
    <property type="term" value="C:membrane"/>
    <property type="evidence" value="ECO:0007669"/>
    <property type="project" value="UniProtKB-SubCell"/>
</dbReference>
<evidence type="ECO:0000259" key="3">
    <source>
        <dbReference type="PROSITE" id="PS50835"/>
    </source>
</evidence>
<dbReference type="AlphaFoldDB" id="A0A2U8E4N7"/>
<proteinExistence type="predicted"/>
<organism evidence="4 5">
    <name type="scientific">Ereboglobus luteus</name>
    <dbReference type="NCBI Taxonomy" id="1796921"/>
    <lineage>
        <taxon>Bacteria</taxon>
        <taxon>Pseudomonadati</taxon>
        <taxon>Verrucomicrobiota</taxon>
        <taxon>Opitutia</taxon>
        <taxon>Opitutales</taxon>
        <taxon>Opitutaceae</taxon>
        <taxon>Ereboglobus</taxon>
    </lineage>
</organism>
<dbReference type="InterPro" id="IPR011050">
    <property type="entry name" value="Pectin_lyase_fold/virulence"/>
</dbReference>